<name>A0AAD5TK31_9FUNG</name>
<feature type="transmembrane region" description="Helical" evidence="2">
    <location>
        <begin position="370"/>
        <end position="393"/>
    </location>
</feature>
<dbReference type="EMBL" id="JADGJQ010000025">
    <property type="protein sequence ID" value="KAJ3178660.1"/>
    <property type="molecule type" value="Genomic_DNA"/>
</dbReference>
<comment type="caution">
    <text evidence="3">The sequence shown here is derived from an EMBL/GenBank/DDBJ whole genome shotgun (WGS) entry which is preliminary data.</text>
</comment>
<feature type="transmembrane region" description="Helical" evidence="2">
    <location>
        <begin position="399"/>
        <end position="424"/>
    </location>
</feature>
<keyword evidence="2" id="KW-0472">Membrane</keyword>
<feature type="transmembrane region" description="Helical" evidence="2">
    <location>
        <begin position="178"/>
        <end position="200"/>
    </location>
</feature>
<gene>
    <name evidence="3" type="ORF">HDU87_003483</name>
</gene>
<organism evidence="3 4">
    <name type="scientific">Geranomyces variabilis</name>
    <dbReference type="NCBI Taxonomy" id="109894"/>
    <lineage>
        <taxon>Eukaryota</taxon>
        <taxon>Fungi</taxon>
        <taxon>Fungi incertae sedis</taxon>
        <taxon>Chytridiomycota</taxon>
        <taxon>Chytridiomycota incertae sedis</taxon>
        <taxon>Chytridiomycetes</taxon>
        <taxon>Spizellomycetales</taxon>
        <taxon>Powellomycetaceae</taxon>
        <taxon>Geranomyces</taxon>
    </lineage>
</organism>
<dbReference type="AlphaFoldDB" id="A0AAD5TK31"/>
<feature type="region of interest" description="Disordered" evidence="1">
    <location>
        <begin position="287"/>
        <end position="313"/>
    </location>
</feature>
<dbReference type="Proteomes" id="UP001212152">
    <property type="component" value="Unassembled WGS sequence"/>
</dbReference>
<feature type="transmembrane region" description="Helical" evidence="2">
    <location>
        <begin position="45"/>
        <end position="63"/>
    </location>
</feature>
<evidence type="ECO:0000313" key="4">
    <source>
        <dbReference type="Proteomes" id="UP001212152"/>
    </source>
</evidence>
<keyword evidence="2" id="KW-1133">Transmembrane helix</keyword>
<keyword evidence="4" id="KW-1185">Reference proteome</keyword>
<proteinExistence type="predicted"/>
<sequence length="602" mass="66682">MSTTSTAEPTDLPSCIDLLAFVNASIDALGTTDDQAWTFGYNNDAVDYILACVVTLVFIVLLFDRIIGQLTDNSTAYAANAKYSVPADEVPYFFDGVGLWIYYYGRSLFAAVNQFAIIYLLYLQIRDAVRRISGRPWMNLCLALTMLVLPVELLKQLFGIVKLHITGNDDDLYPPVLIWTTTAYRVALDLAFTFYSFRIIHRASSGDKNSHGRHMADHTAFLVGYLFRVLLFLAVDGLFIVVTQMDIAYNDPRFSSLTLWGCARVLLVIKPFLICTDMARVRALSAGGETTSDSSPGATKAMSTDKSASAPGFDELSKTRHVSTKIMDDPTDLSSCIAAVIYANDTLTNSTGDLDDQSANYGYNSDSINWIPVVSSILFEILNVVGNAIPWFFTIGGDIIYFYGRAIFASTNQWAVCYLLYLRVSDALKRRFDRKIAMIAFCLTAAVLPLELAKQGYGAILWSVTLDADQPLYLEWLNNLSAAYRSALDLLLSGYSFWVIHTAASGDRSGHHRGRLMREDTAFLVGYATRVLLFVGVDILFVITTCFSSAEDDMSFEGMSLWACAQLMSPIRPYLIVTDMARIRALSAESPDEAPTSDLKVK</sequence>
<feature type="transmembrane region" description="Helical" evidence="2">
    <location>
        <begin position="101"/>
        <end position="125"/>
    </location>
</feature>
<protein>
    <submittedName>
        <fullName evidence="3">Uncharacterized protein</fullName>
    </submittedName>
</protein>
<feature type="transmembrane region" description="Helical" evidence="2">
    <location>
        <begin position="137"/>
        <end position="158"/>
    </location>
</feature>
<keyword evidence="2" id="KW-0812">Transmembrane</keyword>
<feature type="transmembrane region" description="Helical" evidence="2">
    <location>
        <begin position="220"/>
        <end position="242"/>
    </location>
</feature>
<reference evidence="3" key="1">
    <citation type="submission" date="2020-05" db="EMBL/GenBank/DDBJ databases">
        <title>Phylogenomic resolution of chytrid fungi.</title>
        <authorList>
            <person name="Stajich J.E."/>
            <person name="Amses K."/>
            <person name="Simmons R."/>
            <person name="Seto K."/>
            <person name="Myers J."/>
            <person name="Bonds A."/>
            <person name="Quandt C.A."/>
            <person name="Barry K."/>
            <person name="Liu P."/>
            <person name="Grigoriev I."/>
            <person name="Longcore J.E."/>
            <person name="James T.Y."/>
        </authorList>
    </citation>
    <scope>NUCLEOTIDE SEQUENCE</scope>
    <source>
        <strain evidence="3">JEL0379</strain>
    </source>
</reference>
<evidence type="ECO:0000256" key="1">
    <source>
        <dbReference type="SAM" id="MobiDB-lite"/>
    </source>
</evidence>
<feature type="transmembrane region" description="Helical" evidence="2">
    <location>
        <begin position="521"/>
        <end position="543"/>
    </location>
</feature>
<feature type="transmembrane region" description="Helical" evidence="2">
    <location>
        <begin position="254"/>
        <end position="273"/>
    </location>
</feature>
<evidence type="ECO:0000256" key="2">
    <source>
        <dbReference type="SAM" id="Phobius"/>
    </source>
</evidence>
<evidence type="ECO:0000313" key="3">
    <source>
        <dbReference type="EMBL" id="KAJ3178660.1"/>
    </source>
</evidence>
<feature type="compositionally biased region" description="Polar residues" evidence="1">
    <location>
        <begin position="288"/>
        <end position="307"/>
    </location>
</feature>
<accession>A0AAD5TK31</accession>